<dbReference type="InterPro" id="IPR019151">
    <property type="entry name" value="Proteasome_assmbl_chaperone_2"/>
</dbReference>
<dbReference type="Proteomes" id="UP000651517">
    <property type="component" value="Unassembled WGS sequence"/>
</dbReference>
<protein>
    <submittedName>
        <fullName evidence="1">PAC2 family protein</fullName>
    </submittedName>
</protein>
<comment type="caution">
    <text evidence="1">The sequence shown here is derived from an EMBL/GenBank/DDBJ whole genome shotgun (WGS) entry which is preliminary data.</text>
</comment>
<dbReference type="Pfam" id="PF09754">
    <property type="entry name" value="PAC2"/>
    <property type="match status" value="1"/>
</dbReference>
<dbReference type="InterPro" id="IPR038389">
    <property type="entry name" value="PSMG2_sf"/>
</dbReference>
<gene>
    <name evidence="1" type="ORF">H9634_08410</name>
</gene>
<dbReference type="EMBL" id="JACSPY010000007">
    <property type="protein sequence ID" value="MBD8020802.1"/>
    <property type="molecule type" value="Genomic_DNA"/>
</dbReference>
<proteinExistence type="predicted"/>
<accession>A0ABR8WVA5</accession>
<dbReference type="Gene3D" id="3.40.50.10900">
    <property type="entry name" value="PAC-like subunit"/>
    <property type="match status" value="1"/>
</dbReference>
<organism evidence="1 2">
    <name type="scientific">Brevibacterium gallinarum</name>
    <dbReference type="NCBI Taxonomy" id="2762220"/>
    <lineage>
        <taxon>Bacteria</taxon>
        <taxon>Bacillati</taxon>
        <taxon>Actinomycetota</taxon>
        <taxon>Actinomycetes</taxon>
        <taxon>Micrococcales</taxon>
        <taxon>Brevibacteriaceae</taxon>
        <taxon>Brevibacterium</taxon>
    </lineage>
</organism>
<sequence length="278" mass="30258">MDFLPPSDRWLRIIAVEGMDDAGQSAVDAAHHLVEAWDLRPAEDLLTDGYYDYTLVRPRLRRSGMNAEVEWPCVETYLGTVPGTPISVIVMIGPEPTFYWAEAFEVLLDGAHSGDRVVLISGAAAAVSHRRPLPVAITSEQSDVVSAYDGVESAYGEGTAGLLEVFAVMLAAQRITAVTLTVSVPGYVAGTTSPKAILSLLGAFEDLTGLVVPQHDLVEDARAWEFGVEEFVEANPDLQDHVEHLESVAETSELPEAKGEAIAREFERYLQHRRRDGG</sequence>
<name>A0ABR8WVA5_9MICO</name>
<evidence type="ECO:0000313" key="1">
    <source>
        <dbReference type="EMBL" id="MBD8020802.1"/>
    </source>
</evidence>
<reference evidence="1 2" key="1">
    <citation type="submission" date="2020-08" db="EMBL/GenBank/DDBJ databases">
        <title>A Genomic Blueprint of the Chicken Gut Microbiome.</title>
        <authorList>
            <person name="Gilroy R."/>
            <person name="Ravi A."/>
            <person name="Getino M."/>
            <person name="Pursley I."/>
            <person name="Horton D.L."/>
            <person name="Alikhan N.-F."/>
            <person name="Baker D."/>
            <person name="Gharbi K."/>
            <person name="Hall N."/>
            <person name="Watson M."/>
            <person name="Adriaenssens E.M."/>
            <person name="Foster-Nyarko E."/>
            <person name="Jarju S."/>
            <person name="Secka A."/>
            <person name="Antonio M."/>
            <person name="Oren A."/>
            <person name="Chaudhuri R."/>
            <person name="La Ragione R.M."/>
            <person name="Hildebrand F."/>
            <person name="Pallen M.J."/>
        </authorList>
    </citation>
    <scope>NUCLEOTIDE SEQUENCE [LARGE SCALE GENOMIC DNA]</scope>
    <source>
        <strain evidence="1 2">Re57</strain>
    </source>
</reference>
<keyword evidence="2" id="KW-1185">Reference proteome</keyword>
<dbReference type="RefSeq" id="WP_191726250.1">
    <property type="nucleotide sequence ID" value="NZ_JACSPY010000007.1"/>
</dbReference>
<dbReference type="SUPFAM" id="SSF159659">
    <property type="entry name" value="Cgl1923-like"/>
    <property type="match status" value="1"/>
</dbReference>
<evidence type="ECO:0000313" key="2">
    <source>
        <dbReference type="Proteomes" id="UP000651517"/>
    </source>
</evidence>